<accession>A0A1I5XIQ4</accession>
<sequence length="159" mass="17557">MGDIAKATLAYGYDLGGDEPGWKVVQTDDDYDQPKVPWHDPETEDEAFMEAAERRLLATLGGFTETDRHADGYRDRKKTAKKSLGVEFVMHGDRDFDCYALATTTIDVQAGDATPVNPAELSDPADLAQRDRRLADALDALGLTPLQDRPRWLLLAYGG</sequence>
<name>A0A1I5XIQ4_9PSEU</name>
<proteinExistence type="predicted"/>
<reference evidence="1 2" key="1">
    <citation type="submission" date="2016-10" db="EMBL/GenBank/DDBJ databases">
        <authorList>
            <person name="de Groot N.N."/>
        </authorList>
    </citation>
    <scope>NUCLEOTIDE SEQUENCE [LARGE SCALE GENOMIC DNA]</scope>
    <source>
        <strain evidence="1 2">DSM 44637</strain>
    </source>
</reference>
<dbReference type="EMBL" id="FOWC01000010">
    <property type="protein sequence ID" value="SFQ31834.1"/>
    <property type="molecule type" value="Genomic_DNA"/>
</dbReference>
<dbReference type="STRING" id="112413.SAMN05421854_110263"/>
<dbReference type="RefSeq" id="WP_093575792.1">
    <property type="nucleotide sequence ID" value="NZ_FOWC01000010.1"/>
</dbReference>
<organism evidence="1 2">
    <name type="scientific">Amycolatopsis rubida</name>
    <dbReference type="NCBI Taxonomy" id="112413"/>
    <lineage>
        <taxon>Bacteria</taxon>
        <taxon>Bacillati</taxon>
        <taxon>Actinomycetota</taxon>
        <taxon>Actinomycetes</taxon>
        <taxon>Pseudonocardiales</taxon>
        <taxon>Pseudonocardiaceae</taxon>
        <taxon>Amycolatopsis</taxon>
    </lineage>
</organism>
<protein>
    <submittedName>
        <fullName evidence="1">Uncharacterized protein</fullName>
    </submittedName>
</protein>
<evidence type="ECO:0000313" key="1">
    <source>
        <dbReference type="EMBL" id="SFQ31834.1"/>
    </source>
</evidence>
<dbReference type="Proteomes" id="UP000199137">
    <property type="component" value="Unassembled WGS sequence"/>
</dbReference>
<dbReference type="OrthoDB" id="4217966at2"/>
<evidence type="ECO:0000313" key="2">
    <source>
        <dbReference type="Proteomes" id="UP000199137"/>
    </source>
</evidence>
<gene>
    <name evidence="1" type="ORF">SAMN05421854_110263</name>
</gene>
<dbReference type="AlphaFoldDB" id="A0A1I5XIQ4"/>